<accession>A0AAR5QCX1</accession>
<dbReference type="SUPFAM" id="SSF57850">
    <property type="entry name" value="RING/U-box"/>
    <property type="match status" value="1"/>
</dbReference>
<dbReference type="GO" id="GO:0016567">
    <property type="term" value="P:protein ubiquitination"/>
    <property type="evidence" value="ECO:0007669"/>
    <property type="project" value="TreeGrafter"/>
</dbReference>
<proteinExistence type="predicted"/>
<reference evidence="7" key="2">
    <citation type="submission" date="2024-08" db="UniProtKB">
        <authorList>
            <consortium name="EnsemblMetazoa"/>
        </authorList>
    </citation>
    <scope>IDENTIFICATION</scope>
</reference>
<keyword evidence="1 3" id="KW-0479">Metal-binding</keyword>
<dbReference type="KEGG" id="dpa:109545003"/>
<evidence type="ECO:0000313" key="8">
    <source>
        <dbReference type="Proteomes" id="UP000019118"/>
    </source>
</evidence>
<name>A0AAR5QCX1_DENPD</name>
<dbReference type="AlphaFoldDB" id="A0AAR5QCX1"/>
<feature type="coiled-coil region" evidence="4">
    <location>
        <begin position="137"/>
        <end position="164"/>
    </location>
</feature>
<dbReference type="Pfam" id="PF13639">
    <property type="entry name" value="zf-RING_2"/>
    <property type="match status" value="1"/>
</dbReference>
<keyword evidence="4" id="KW-0175">Coiled coil</keyword>
<dbReference type="GO" id="GO:0005634">
    <property type="term" value="C:nucleus"/>
    <property type="evidence" value="ECO:0007669"/>
    <property type="project" value="TreeGrafter"/>
</dbReference>
<dbReference type="GO" id="GO:0090734">
    <property type="term" value="C:site of DNA damage"/>
    <property type="evidence" value="ECO:0007669"/>
    <property type="project" value="TreeGrafter"/>
</dbReference>
<feature type="domain" description="RING-type" evidence="6">
    <location>
        <begin position="5"/>
        <end position="46"/>
    </location>
</feature>
<dbReference type="GO" id="GO:0008270">
    <property type="term" value="F:zinc ion binding"/>
    <property type="evidence" value="ECO:0007669"/>
    <property type="project" value="UniProtKB-KW"/>
</dbReference>
<dbReference type="SMART" id="SM00184">
    <property type="entry name" value="RING"/>
    <property type="match status" value="1"/>
</dbReference>
<evidence type="ECO:0000256" key="3">
    <source>
        <dbReference type="PROSITE-ProRule" id="PRU00175"/>
    </source>
</evidence>
<dbReference type="Proteomes" id="UP000019118">
    <property type="component" value="Unassembled WGS sequence"/>
</dbReference>
<evidence type="ECO:0000256" key="2">
    <source>
        <dbReference type="ARBA" id="ARBA00022833"/>
    </source>
</evidence>
<sequence>MHITCVICSDLFAPSADIYSTQCGHIFHFTCLLQWMENSKTCPQCRNKVSSKNLIRLFVNVATSQGLEADVTLLQHKLDGVEFTMKLKDQEIKALAVKNQETMKQNKSLRHHTKELEHGEKRFESIIAAQKEQIKYFKDQVQNYDRLREENVRLKNEMKSLDQIQIALGGTRQQAEDIIRNENSIESLGLLASILKKSLLDSDSRKNLLQTELRKSKNELTRIKRQEADLRCEYESIKQQFESLKRNSEKEVAFLKDKFSQLASKATQGTVNESFNNSIRRLIKESPVNFHRTPVCNRSSQDFIDLDDCVTPPCSGASQSVIEINDSSHGDIADDSPLPASSMGMFGIQRAKMLGTDTSSKFSIFKSKQPSFSESTSSNKLKSNSVTYDGLGGSSKEDIFPTPMGVKRSRPLKITSSKLKKLSADAGRSRKPASVFTNFLDLS</sequence>
<keyword evidence="1 3" id="KW-0863">Zinc-finger</keyword>
<keyword evidence="8" id="KW-1185">Reference proteome</keyword>
<keyword evidence="2" id="KW-0862">Zinc</keyword>
<evidence type="ECO:0000256" key="4">
    <source>
        <dbReference type="SAM" id="Coils"/>
    </source>
</evidence>
<dbReference type="GO" id="GO:0061630">
    <property type="term" value="F:ubiquitin protein ligase activity"/>
    <property type="evidence" value="ECO:0007669"/>
    <property type="project" value="TreeGrafter"/>
</dbReference>
<organism evidence="7 8">
    <name type="scientific">Dendroctonus ponderosae</name>
    <name type="common">Mountain pine beetle</name>
    <dbReference type="NCBI Taxonomy" id="77166"/>
    <lineage>
        <taxon>Eukaryota</taxon>
        <taxon>Metazoa</taxon>
        <taxon>Ecdysozoa</taxon>
        <taxon>Arthropoda</taxon>
        <taxon>Hexapoda</taxon>
        <taxon>Insecta</taxon>
        <taxon>Pterygota</taxon>
        <taxon>Neoptera</taxon>
        <taxon>Endopterygota</taxon>
        <taxon>Coleoptera</taxon>
        <taxon>Polyphaga</taxon>
        <taxon>Cucujiformia</taxon>
        <taxon>Curculionidae</taxon>
        <taxon>Scolytinae</taxon>
        <taxon>Dendroctonus</taxon>
    </lineage>
</organism>
<dbReference type="PANTHER" id="PTHR46569:SF1">
    <property type="entry name" value="E3 UBIQUITIN-PROTEIN LIGASE RFWD3-RELATED"/>
    <property type="match status" value="1"/>
</dbReference>
<dbReference type="PANTHER" id="PTHR46569">
    <property type="entry name" value="E3 UBIQUITIN-PROTEIN LIGASE TRAIP"/>
    <property type="match status" value="1"/>
</dbReference>
<reference evidence="8" key="1">
    <citation type="journal article" date="2013" name="Genome Biol.">
        <title>Draft genome of the mountain pine beetle, Dendroctonus ponderosae Hopkins, a major forest pest.</title>
        <authorList>
            <person name="Keeling C.I."/>
            <person name="Yuen M.M."/>
            <person name="Liao N.Y."/>
            <person name="Docking T.R."/>
            <person name="Chan S.K."/>
            <person name="Taylor G.A."/>
            <person name="Palmquist D.L."/>
            <person name="Jackman S.D."/>
            <person name="Nguyen A."/>
            <person name="Li M."/>
            <person name="Henderson H."/>
            <person name="Janes J.K."/>
            <person name="Zhao Y."/>
            <person name="Pandoh P."/>
            <person name="Moore R."/>
            <person name="Sperling F.A."/>
            <person name="Huber D.P."/>
            <person name="Birol I."/>
            <person name="Jones S.J."/>
            <person name="Bohlmann J."/>
        </authorList>
    </citation>
    <scope>NUCLEOTIDE SEQUENCE</scope>
</reference>
<dbReference type="InterPro" id="IPR052639">
    <property type="entry name" value="TRAIP_ubiq-protein_ligase"/>
</dbReference>
<evidence type="ECO:0000256" key="5">
    <source>
        <dbReference type="SAM" id="MobiDB-lite"/>
    </source>
</evidence>
<dbReference type="PROSITE" id="PS50089">
    <property type="entry name" value="ZF_RING_2"/>
    <property type="match status" value="1"/>
</dbReference>
<dbReference type="InterPro" id="IPR001841">
    <property type="entry name" value="Znf_RING"/>
</dbReference>
<dbReference type="GeneID" id="109545003"/>
<dbReference type="GO" id="GO:0031297">
    <property type="term" value="P:replication fork processing"/>
    <property type="evidence" value="ECO:0007669"/>
    <property type="project" value="TreeGrafter"/>
</dbReference>
<dbReference type="EnsemblMetazoa" id="XM_019915472.1">
    <property type="protein sequence ID" value="XP_019771031.1"/>
    <property type="gene ID" value="LOC109545003"/>
</dbReference>
<dbReference type="Gene3D" id="3.30.40.10">
    <property type="entry name" value="Zinc/RING finger domain, C3HC4 (zinc finger)"/>
    <property type="match status" value="1"/>
</dbReference>
<feature type="region of interest" description="Disordered" evidence="5">
    <location>
        <begin position="391"/>
        <end position="411"/>
    </location>
</feature>
<protein>
    <recommendedName>
        <fullName evidence="6">RING-type domain-containing protein</fullName>
    </recommendedName>
</protein>
<evidence type="ECO:0000313" key="7">
    <source>
        <dbReference type="EnsemblMetazoa" id="XP_019771031.1"/>
    </source>
</evidence>
<feature type="coiled-coil region" evidence="4">
    <location>
        <begin position="206"/>
        <end position="265"/>
    </location>
</feature>
<evidence type="ECO:0000259" key="6">
    <source>
        <dbReference type="PROSITE" id="PS50089"/>
    </source>
</evidence>
<dbReference type="InterPro" id="IPR013083">
    <property type="entry name" value="Znf_RING/FYVE/PHD"/>
</dbReference>
<evidence type="ECO:0000256" key="1">
    <source>
        <dbReference type="ARBA" id="ARBA00022771"/>
    </source>
</evidence>